<dbReference type="PROSITE" id="PS51820">
    <property type="entry name" value="PA14"/>
    <property type="match status" value="1"/>
</dbReference>
<keyword evidence="4" id="KW-0378">Hydrolase</keyword>
<accession>A0A9D9EEG6</accession>
<dbReference type="InterPro" id="IPR025705">
    <property type="entry name" value="Beta_hexosaminidase_sua/sub"/>
</dbReference>
<comment type="catalytic activity">
    <reaction evidence="1">
        <text>Hydrolysis of terminal non-reducing N-acetyl-D-hexosamine residues in N-acetyl-beta-D-hexosaminides.</text>
        <dbReference type="EC" id="3.2.1.52"/>
    </reaction>
</comment>
<dbReference type="PRINTS" id="PR00738">
    <property type="entry name" value="GLHYDRLASE20"/>
</dbReference>
<dbReference type="InterPro" id="IPR059177">
    <property type="entry name" value="GH29D-like_dom"/>
</dbReference>
<feature type="signal peptide" evidence="7">
    <location>
        <begin position="1"/>
        <end position="25"/>
    </location>
</feature>
<dbReference type="InterPro" id="IPR015882">
    <property type="entry name" value="HEX_bac_N"/>
</dbReference>
<evidence type="ECO:0000313" key="10">
    <source>
        <dbReference type="Proteomes" id="UP000823619"/>
    </source>
</evidence>
<dbReference type="InterPro" id="IPR037524">
    <property type="entry name" value="PA14/GLEYA"/>
</dbReference>
<evidence type="ECO:0000259" key="8">
    <source>
        <dbReference type="PROSITE" id="PS51820"/>
    </source>
</evidence>
<dbReference type="SUPFAM" id="SSF56988">
    <property type="entry name" value="Anthrax protective antigen"/>
    <property type="match status" value="1"/>
</dbReference>
<dbReference type="PANTHER" id="PTHR22600">
    <property type="entry name" value="BETA-HEXOSAMINIDASE"/>
    <property type="match status" value="1"/>
</dbReference>
<evidence type="ECO:0000256" key="5">
    <source>
        <dbReference type="ARBA" id="ARBA00023295"/>
    </source>
</evidence>
<evidence type="ECO:0000256" key="1">
    <source>
        <dbReference type="ARBA" id="ARBA00001231"/>
    </source>
</evidence>
<dbReference type="EMBL" id="JADIMO010000112">
    <property type="protein sequence ID" value="MBO8445777.1"/>
    <property type="molecule type" value="Genomic_DNA"/>
</dbReference>
<dbReference type="GO" id="GO:0004563">
    <property type="term" value="F:beta-N-acetylhexosaminidase activity"/>
    <property type="evidence" value="ECO:0007669"/>
    <property type="project" value="UniProtKB-EC"/>
</dbReference>
<sequence>MKNLRFRLYAIVCITACLTAACSYSGSTPDIIPVPENVRMKSGAFSLDRDLVVSYLSEDLAQAAGYLAAELSGMSGQDAALLSGGNGDIVLRVTDAVPDGAYGLDITGKGITITGNGTDGVCNGIATLRQLMCIASLSSGGGAVTVPCCSVKDAPEFGWRGIMLDVARHFFTVEEVKDLLDAMSFYKLNRLHWHLTDDQGWRVEIKKYPLLTEKGAWRHFNNHDRMCQSLEKSTATSSFRIPEERLAVSGRDTLYGGFYTQEEIREIVDYASARGIEIVPEVDMPGHMLAAIANYPWLACGDDLSWGELFSCPICPGKDRVLDFCKDIYSEIFSLFPSEYVHIGGDEVDQSNWETCPACRARMKEHGLESTSALQSWFTHEMEAFFNQHGKKLICWDEGIAGGLSETATVMWWRSWSPDPVAEAASEGTPVIACPNATFYLDYAQDSKSMGNIYRFDEEMASMFGEHSGSVIGVQGNLWTEKVPSAARMQHMIFPRLLALAELGWSSPDVKSFDGFNARLRTHFAIMDRMDIDYRIPDLEGFYDVNSFVDSAVLEINCQDTSARIFYTIDGSIPDMGSAEYGGPVPVTATTDFTLRTFGSDGRQGEVVRTQFRKESYSSPHAAVDAEPGLLAQWYDYAGNLCSEIETAKLKGKYMLEDVSIPEAAAGNIGLIIRGYFDAPETGIYTFRLFSDDGSVLRVDGETVIDNDGAHSPYEKTGQKSLGKGLHPVEVRYFDHNGGLLEMKVLDRNGNVLSPEEIWVVETE</sequence>
<reference evidence="9" key="1">
    <citation type="submission" date="2020-10" db="EMBL/GenBank/DDBJ databases">
        <authorList>
            <person name="Gilroy R."/>
        </authorList>
    </citation>
    <scope>NUCLEOTIDE SEQUENCE</scope>
    <source>
        <strain evidence="9">D5-748</strain>
    </source>
</reference>
<dbReference type="CDD" id="cd06563">
    <property type="entry name" value="GH20_chitobiase-like"/>
    <property type="match status" value="1"/>
</dbReference>
<dbReference type="SMART" id="SM00758">
    <property type="entry name" value="PA14"/>
    <property type="match status" value="1"/>
</dbReference>
<organism evidence="9 10">
    <name type="scientific">Candidatus Cryptobacteroides merdavium</name>
    <dbReference type="NCBI Taxonomy" id="2840769"/>
    <lineage>
        <taxon>Bacteria</taxon>
        <taxon>Pseudomonadati</taxon>
        <taxon>Bacteroidota</taxon>
        <taxon>Bacteroidia</taxon>
        <taxon>Bacteroidales</taxon>
        <taxon>Candidatus Cryptobacteroides</taxon>
    </lineage>
</organism>
<dbReference type="GO" id="GO:0016020">
    <property type="term" value="C:membrane"/>
    <property type="evidence" value="ECO:0007669"/>
    <property type="project" value="TreeGrafter"/>
</dbReference>
<dbReference type="InterPro" id="IPR015883">
    <property type="entry name" value="Glyco_hydro_20_cat"/>
</dbReference>
<dbReference type="Pfam" id="PF07691">
    <property type="entry name" value="PA14"/>
    <property type="match status" value="1"/>
</dbReference>
<evidence type="ECO:0000313" key="9">
    <source>
        <dbReference type="EMBL" id="MBO8445777.1"/>
    </source>
</evidence>
<comment type="caution">
    <text evidence="9">The sequence shown here is derived from an EMBL/GenBank/DDBJ whole genome shotgun (WGS) entry which is preliminary data.</text>
</comment>
<evidence type="ECO:0000256" key="6">
    <source>
        <dbReference type="PIRSR" id="PIRSR625705-1"/>
    </source>
</evidence>
<keyword evidence="5" id="KW-0326">Glycosidase</keyword>
<evidence type="ECO:0000256" key="7">
    <source>
        <dbReference type="SAM" id="SignalP"/>
    </source>
</evidence>
<name>A0A9D9EEG6_9BACT</name>
<dbReference type="InterPro" id="IPR011658">
    <property type="entry name" value="PA14_dom"/>
</dbReference>
<evidence type="ECO:0000256" key="4">
    <source>
        <dbReference type="ARBA" id="ARBA00022801"/>
    </source>
</evidence>
<comment type="similarity">
    <text evidence="2">Belongs to the glycosyl hydrolase 20 family.</text>
</comment>
<dbReference type="InterPro" id="IPR029018">
    <property type="entry name" value="Hex-like_dom2"/>
</dbReference>
<dbReference type="Pfam" id="PF13290">
    <property type="entry name" value="CHB_HEX_C_1"/>
    <property type="match status" value="1"/>
</dbReference>
<dbReference type="Gene3D" id="3.30.379.10">
    <property type="entry name" value="Chitobiase/beta-hexosaminidase domain 2-like"/>
    <property type="match status" value="1"/>
</dbReference>
<dbReference type="EC" id="3.2.1.52" evidence="3"/>
<dbReference type="Pfam" id="PF02838">
    <property type="entry name" value="Glyco_hydro_20b"/>
    <property type="match status" value="1"/>
</dbReference>
<dbReference type="InterPro" id="IPR017853">
    <property type="entry name" value="GH"/>
</dbReference>
<dbReference type="GO" id="GO:0005975">
    <property type="term" value="P:carbohydrate metabolic process"/>
    <property type="evidence" value="ECO:0007669"/>
    <property type="project" value="InterPro"/>
</dbReference>
<dbReference type="AlphaFoldDB" id="A0A9D9EEG6"/>
<evidence type="ECO:0000256" key="3">
    <source>
        <dbReference type="ARBA" id="ARBA00012663"/>
    </source>
</evidence>
<dbReference type="Gene3D" id="3.20.20.80">
    <property type="entry name" value="Glycosidases"/>
    <property type="match status" value="1"/>
</dbReference>
<dbReference type="PANTHER" id="PTHR22600:SF57">
    <property type="entry name" value="BETA-N-ACETYLHEXOSAMINIDASE"/>
    <property type="match status" value="1"/>
</dbReference>
<dbReference type="GO" id="GO:0030203">
    <property type="term" value="P:glycosaminoglycan metabolic process"/>
    <property type="evidence" value="ECO:0007669"/>
    <property type="project" value="TreeGrafter"/>
</dbReference>
<feature type="chain" id="PRO_5038449311" description="beta-N-acetylhexosaminidase" evidence="7">
    <location>
        <begin position="26"/>
        <end position="764"/>
    </location>
</feature>
<dbReference type="SUPFAM" id="SSF51445">
    <property type="entry name" value="(Trans)glycosidases"/>
    <property type="match status" value="1"/>
</dbReference>
<proteinExistence type="inferred from homology"/>
<evidence type="ECO:0000256" key="2">
    <source>
        <dbReference type="ARBA" id="ARBA00006285"/>
    </source>
</evidence>
<keyword evidence="7" id="KW-0732">Signal</keyword>
<dbReference type="Pfam" id="PF00728">
    <property type="entry name" value="Glyco_hydro_20"/>
    <property type="match status" value="1"/>
</dbReference>
<dbReference type="Proteomes" id="UP000823619">
    <property type="component" value="Unassembled WGS sequence"/>
</dbReference>
<dbReference type="Gene3D" id="3.90.182.10">
    <property type="entry name" value="Toxin - Anthrax Protective Antigen,domain 1"/>
    <property type="match status" value="1"/>
</dbReference>
<gene>
    <name evidence="9" type="ORF">IAC23_08855</name>
</gene>
<dbReference type="PROSITE" id="PS51257">
    <property type="entry name" value="PROKAR_LIPOPROTEIN"/>
    <property type="match status" value="1"/>
</dbReference>
<dbReference type="SUPFAM" id="SSF55545">
    <property type="entry name" value="beta-N-acetylhexosaminidase-like domain"/>
    <property type="match status" value="1"/>
</dbReference>
<feature type="active site" description="Proton donor" evidence="6">
    <location>
        <position position="347"/>
    </location>
</feature>
<feature type="domain" description="PA14" evidence="8">
    <location>
        <begin position="625"/>
        <end position="762"/>
    </location>
</feature>
<protein>
    <recommendedName>
        <fullName evidence="3">beta-N-acetylhexosaminidase</fullName>
        <ecNumber evidence="3">3.2.1.52</ecNumber>
    </recommendedName>
</protein>
<reference evidence="9" key="2">
    <citation type="journal article" date="2021" name="PeerJ">
        <title>Extensive microbial diversity within the chicken gut microbiome revealed by metagenomics and culture.</title>
        <authorList>
            <person name="Gilroy R."/>
            <person name="Ravi A."/>
            <person name="Getino M."/>
            <person name="Pursley I."/>
            <person name="Horton D.L."/>
            <person name="Alikhan N.F."/>
            <person name="Baker D."/>
            <person name="Gharbi K."/>
            <person name="Hall N."/>
            <person name="Watson M."/>
            <person name="Adriaenssens E.M."/>
            <person name="Foster-Nyarko E."/>
            <person name="Jarju S."/>
            <person name="Secka A."/>
            <person name="Antonio M."/>
            <person name="Oren A."/>
            <person name="Chaudhuri R.R."/>
            <person name="La Ragione R."/>
            <person name="Hildebrand F."/>
            <person name="Pallen M.J."/>
        </authorList>
    </citation>
    <scope>NUCLEOTIDE SEQUENCE</scope>
    <source>
        <strain evidence="9">D5-748</strain>
    </source>
</reference>